<dbReference type="PRINTS" id="PR00081">
    <property type="entry name" value="GDHRDH"/>
</dbReference>
<dbReference type="Pfam" id="PF00106">
    <property type="entry name" value="adh_short"/>
    <property type="match status" value="1"/>
</dbReference>
<dbReference type="CDD" id="cd05233">
    <property type="entry name" value="SDR_c"/>
    <property type="match status" value="1"/>
</dbReference>
<gene>
    <name evidence="5" type="ORF">DYI37_05820</name>
</gene>
<dbReference type="AlphaFoldDB" id="A0A371X8K7"/>
<feature type="region of interest" description="Disordered" evidence="4">
    <location>
        <begin position="1"/>
        <end position="68"/>
    </location>
</feature>
<dbReference type="EMBL" id="QURL01000002">
    <property type="protein sequence ID" value="RFC65531.1"/>
    <property type="molecule type" value="Genomic_DNA"/>
</dbReference>
<protein>
    <submittedName>
        <fullName evidence="5">SDR family oxidoreductase</fullName>
    </submittedName>
</protein>
<dbReference type="InterPro" id="IPR002347">
    <property type="entry name" value="SDR_fam"/>
</dbReference>
<sequence length="317" mass="33417">MARARPGLDDPSRADRDRDAREGGVRSEGHAPLLRLAGAHGRHGGGRDRDRAGSRDPRSRRDPRAQASPWRAVLKRAFVTGAAAGLGLSIGDRLKAEGWEVIGLDRDAGDHVRIRADLSSPDGTDRALKEAAASGPYDLVVLNAGISATGRFEEIDAEAHRRVLAVNAEAAMVLANGLVRASSVLKGGSIVFVSSLSHFVGYPGAASYAASKSAIAIYAQSLRKPLKRRGIAVTLVCPGPLRTGQAARHAPEGAKAEARMAPEIAAAAILSAVSGKRFLVTPGLAARGSMLFGRLAPGLASRAMRRLIYDRLDRPVW</sequence>
<dbReference type="PANTHER" id="PTHR44196">
    <property type="entry name" value="DEHYDROGENASE/REDUCTASE SDR FAMILY MEMBER 7B"/>
    <property type="match status" value="1"/>
</dbReference>
<organism evidence="5 6">
    <name type="scientific">Fulvimarina endophytica</name>
    <dbReference type="NCBI Taxonomy" id="2293836"/>
    <lineage>
        <taxon>Bacteria</taxon>
        <taxon>Pseudomonadati</taxon>
        <taxon>Pseudomonadota</taxon>
        <taxon>Alphaproteobacteria</taxon>
        <taxon>Hyphomicrobiales</taxon>
        <taxon>Aurantimonadaceae</taxon>
        <taxon>Fulvimarina</taxon>
    </lineage>
</organism>
<reference evidence="5 6" key="1">
    <citation type="submission" date="2018-08" db="EMBL/GenBank/DDBJ databases">
        <title>Fulvimarina sp. 85, whole genome shotgun sequence.</title>
        <authorList>
            <person name="Tuo L."/>
        </authorList>
    </citation>
    <scope>NUCLEOTIDE SEQUENCE [LARGE SCALE GENOMIC DNA]</scope>
    <source>
        <strain evidence="5 6">85</strain>
    </source>
</reference>
<dbReference type="PANTHER" id="PTHR44196:SF1">
    <property type="entry name" value="DEHYDROGENASE_REDUCTASE SDR FAMILY MEMBER 7B"/>
    <property type="match status" value="1"/>
</dbReference>
<comment type="similarity">
    <text evidence="1 3">Belongs to the short-chain dehydrogenases/reductases (SDR) family.</text>
</comment>
<evidence type="ECO:0000256" key="1">
    <source>
        <dbReference type="ARBA" id="ARBA00006484"/>
    </source>
</evidence>
<evidence type="ECO:0000313" key="6">
    <source>
        <dbReference type="Proteomes" id="UP000264310"/>
    </source>
</evidence>
<dbReference type="InterPro" id="IPR020904">
    <property type="entry name" value="Sc_DH/Rdtase_CS"/>
</dbReference>
<evidence type="ECO:0000313" key="5">
    <source>
        <dbReference type="EMBL" id="RFC65531.1"/>
    </source>
</evidence>
<dbReference type="PRINTS" id="PR00080">
    <property type="entry name" value="SDRFAMILY"/>
</dbReference>
<name>A0A371X8K7_9HYPH</name>
<dbReference type="SUPFAM" id="SSF51735">
    <property type="entry name" value="NAD(P)-binding Rossmann-fold domains"/>
    <property type="match status" value="1"/>
</dbReference>
<dbReference type="OrthoDB" id="9785826at2"/>
<keyword evidence="6" id="KW-1185">Reference proteome</keyword>
<proteinExistence type="inferred from homology"/>
<accession>A0A371X8K7</accession>
<dbReference type="InterPro" id="IPR036291">
    <property type="entry name" value="NAD(P)-bd_dom_sf"/>
</dbReference>
<dbReference type="GO" id="GO:0016020">
    <property type="term" value="C:membrane"/>
    <property type="evidence" value="ECO:0007669"/>
    <property type="project" value="TreeGrafter"/>
</dbReference>
<evidence type="ECO:0000256" key="2">
    <source>
        <dbReference type="ARBA" id="ARBA00023002"/>
    </source>
</evidence>
<feature type="compositionally biased region" description="Basic and acidic residues" evidence="4">
    <location>
        <begin position="1"/>
        <end position="29"/>
    </location>
</feature>
<dbReference type="PROSITE" id="PS00061">
    <property type="entry name" value="ADH_SHORT"/>
    <property type="match status" value="1"/>
</dbReference>
<keyword evidence="2" id="KW-0560">Oxidoreductase</keyword>
<dbReference type="Gene3D" id="3.40.50.720">
    <property type="entry name" value="NAD(P)-binding Rossmann-like Domain"/>
    <property type="match status" value="1"/>
</dbReference>
<evidence type="ECO:0000256" key="4">
    <source>
        <dbReference type="SAM" id="MobiDB-lite"/>
    </source>
</evidence>
<dbReference type="GO" id="GO:0016491">
    <property type="term" value="F:oxidoreductase activity"/>
    <property type="evidence" value="ECO:0007669"/>
    <property type="project" value="UniProtKB-KW"/>
</dbReference>
<dbReference type="Proteomes" id="UP000264310">
    <property type="component" value="Unassembled WGS sequence"/>
</dbReference>
<feature type="compositionally biased region" description="Basic and acidic residues" evidence="4">
    <location>
        <begin position="45"/>
        <end position="64"/>
    </location>
</feature>
<comment type="caution">
    <text evidence="5">The sequence shown here is derived from an EMBL/GenBank/DDBJ whole genome shotgun (WGS) entry which is preliminary data.</text>
</comment>
<evidence type="ECO:0000256" key="3">
    <source>
        <dbReference type="RuleBase" id="RU000363"/>
    </source>
</evidence>